<dbReference type="KEGG" id="tnl:113499246"/>
<dbReference type="GeneID" id="113499246"/>
<organism evidence="2 3">
    <name type="scientific">Trichoplusia ni</name>
    <name type="common">Cabbage looper</name>
    <dbReference type="NCBI Taxonomy" id="7111"/>
    <lineage>
        <taxon>Eukaryota</taxon>
        <taxon>Metazoa</taxon>
        <taxon>Ecdysozoa</taxon>
        <taxon>Arthropoda</taxon>
        <taxon>Hexapoda</taxon>
        <taxon>Insecta</taxon>
        <taxon>Pterygota</taxon>
        <taxon>Neoptera</taxon>
        <taxon>Endopterygota</taxon>
        <taxon>Lepidoptera</taxon>
        <taxon>Glossata</taxon>
        <taxon>Ditrysia</taxon>
        <taxon>Noctuoidea</taxon>
        <taxon>Noctuidae</taxon>
        <taxon>Plusiinae</taxon>
        <taxon>Trichoplusia</taxon>
    </lineage>
</organism>
<evidence type="ECO:0000313" key="3">
    <source>
        <dbReference type="RefSeq" id="XP_026735446.1"/>
    </source>
</evidence>
<keyword evidence="2" id="KW-1185">Reference proteome</keyword>
<dbReference type="Proteomes" id="UP000322000">
    <property type="component" value="Chromosome 12"/>
</dbReference>
<keyword evidence="1" id="KW-0812">Transmembrane</keyword>
<accession>A0A7E5W5F1</accession>
<gene>
    <name evidence="3" type="primary">LOC113499246</name>
</gene>
<sequence>MIFYRLGLRKLIEYFKLDQLFKDDELRQMLLHKKPKEVYRTKLKANRTMDLCISTLLSLISSLVCLSIPYAALDTPCEVLKQNNLTTIYNVASYFENYVDLIDRVIIALSIILVFITVKTIVDAINNTDINMSPWLERGKYVLPKKTRNVQNRSSIDS</sequence>
<dbReference type="OrthoDB" id="7375723at2759"/>
<keyword evidence="1" id="KW-0472">Membrane</keyword>
<dbReference type="RefSeq" id="XP_026735446.1">
    <property type="nucleotide sequence ID" value="XM_026879645.1"/>
</dbReference>
<protein>
    <submittedName>
        <fullName evidence="3">Uncharacterized protein LOC113499246</fullName>
    </submittedName>
</protein>
<name>A0A7E5W5F1_TRINI</name>
<evidence type="ECO:0000256" key="1">
    <source>
        <dbReference type="SAM" id="Phobius"/>
    </source>
</evidence>
<keyword evidence="1" id="KW-1133">Transmembrane helix</keyword>
<dbReference type="AlphaFoldDB" id="A0A7E5W5F1"/>
<evidence type="ECO:0000313" key="2">
    <source>
        <dbReference type="Proteomes" id="UP000322000"/>
    </source>
</evidence>
<feature type="transmembrane region" description="Helical" evidence="1">
    <location>
        <begin position="51"/>
        <end position="73"/>
    </location>
</feature>
<feature type="transmembrane region" description="Helical" evidence="1">
    <location>
        <begin position="101"/>
        <end position="122"/>
    </location>
</feature>
<reference evidence="3" key="1">
    <citation type="submission" date="2025-08" db="UniProtKB">
        <authorList>
            <consortium name="RefSeq"/>
        </authorList>
    </citation>
    <scope>IDENTIFICATION</scope>
</reference>
<proteinExistence type="predicted"/>
<dbReference type="InParanoid" id="A0A7E5W5F1"/>